<dbReference type="GO" id="GO:0000287">
    <property type="term" value="F:magnesium ion binding"/>
    <property type="evidence" value="ECO:0007669"/>
    <property type="project" value="TreeGrafter"/>
</dbReference>
<dbReference type="GO" id="GO:0032263">
    <property type="term" value="P:GMP salvage"/>
    <property type="evidence" value="ECO:0007669"/>
    <property type="project" value="TreeGrafter"/>
</dbReference>
<reference evidence="2" key="1">
    <citation type="submission" date="2023-06" db="EMBL/GenBank/DDBJ databases">
        <title>Male Hemibagrus guttatus genome.</title>
        <authorList>
            <person name="Bian C."/>
        </authorList>
    </citation>
    <scope>NUCLEOTIDE SEQUENCE</scope>
    <source>
        <strain evidence="2">Male_cb2023</strain>
        <tissue evidence="2">Muscle</tissue>
    </source>
</reference>
<dbReference type="GO" id="GO:0006178">
    <property type="term" value="P:guanine salvage"/>
    <property type="evidence" value="ECO:0007669"/>
    <property type="project" value="TreeGrafter"/>
</dbReference>
<sequence length="156" mass="17422">MRGIPDDWPGYSPDLFTYPEHYSGALDCVYIPHGVIMDRTERLARDIMDDRGDHDIAVLCVLKGGHQFCSDLVDCIQVLNRNSSKSLLMTVDFIRLKSYLNDRSTPDIQMIGAESLSVLTGKNVLIIEAIVDTGKTMQTLLTHVRAFKPKLIKVAG</sequence>
<comment type="caution">
    <text evidence="2">The sequence shown here is derived from an EMBL/GenBank/DDBJ whole genome shotgun (WGS) entry which is preliminary data.</text>
</comment>
<evidence type="ECO:0000313" key="2">
    <source>
        <dbReference type="EMBL" id="KAK3545842.1"/>
    </source>
</evidence>
<accession>A0AAE0R7W5</accession>
<dbReference type="Proteomes" id="UP001274896">
    <property type="component" value="Unassembled WGS sequence"/>
</dbReference>
<gene>
    <name evidence="2" type="ORF">QTP70_015851</name>
</gene>
<evidence type="ECO:0000259" key="1">
    <source>
        <dbReference type="Pfam" id="PF00156"/>
    </source>
</evidence>
<name>A0AAE0R7W5_9TELE</name>
<dbReference type="InterPro" id="IPR050408">
    <property type="entry name" value="HGPRT"/>
</dbReference>
<evidence type="ECO:0000313" key="3">
    <source>
        <dbReference type="Proteomes" id="UP001274896"/>
    </source>
</evidence>
<protein>
    <recommendedName>
        <fullName evidence="1">Phosphoribosyltransferase domain-containing protein</fullName>
    </recommendedName>
</protein>
<dbReference type="GO" id="GO:0005829">
    <property type="term" value="C:cytosol"/>
    <property type="evidence" value="ECO:0007669"/>
    <property type="project" value="TreeGrafter"/>
</dbReference>
<dbReference type="Gene3D" id="3.40.50.2020">
    <property type="match status" value="1"/>
</dbReference>
<dbReference type="EMBL" id="JAUCMX010000005">
    <property type="protein sequence ID" value="KAK3545842.1"/>
    <property type="molecule type" value="Genomic_DNA"/>
</dbReference>
<proteinExistence type="predicted"/>
<keyword evidence="3" id="KW-1185">Reference proteome</keyword>
<dbReference type="GO" id="GO:0032264">
    <property type="term" value="P:IMP salvage"/>
    <property type="evidence" value="ECO:0007669"/>
    <property type="project" value="TreeGrafter"/>
</dbReference>
<dbReference type="InterPro" id="IPR029057">
    <property type="entry name" value="PRTase-like"/>
</dbReference>
<dbReference type="SUPFAM" id="SSF53271">
    <property type="entry name" value="PRTase-like"/>
    <property type="match status" value="1"/>
</dbReference>
<organism evidence="2 3">
    <name type="scientific">Hemibagrus guttatus</name>
    <dbReference type="NCBI Taxonomy" id="175788"/>
    <lineage>
        <taxon>Eukaryota</taxon>
        <taxon>Metazoa</taxon>
        <taxon>Chordata</taxon>
        <taxon>Craniata</taxon>
        <taxon>Vertebrata</taxon>
        <taxon>Euteleostomi</taxon>
        <taxon>Actinopterygii</taxon>
        <taxon>Neopterygii</taxon>
        <taxon>Teleostei</taxon>
        <taxon>Ostariophysi</taxon>
        <taxon>Siluriformes</taxon>
        <taxon>Bagridae</taxon>
        <taxon>Hemibagrus</taxon>
    </lineage>
</organism>
<dbReference type="Pfam" id="PF00156">
    <property type="entry name" value="Pribosyltran"/>
    <property type="match status" value="1"/>
</dbReference>
<dbReference type="CDD" id="cd06223">
    <property type="entry name" value="PRTases_typeI"/>
    <property type="match status" value="1"/>
</dbReference>
<dbReference type="InterPro" id="IPR000836">
    <property type="entry name" value="PRTase_dom"/>
</dbReference>
<dbReference type="PANTHER" id="PTHR43340">
    <property type="entry name" value="HYPOXANTHINE-GUANINE PHOSPHORIBOSYLTRANSFERASE"/>
    <property type="match status" value="1"/>
</dbReference>
<dbReference type="PANTHER" id="PTHR43340:SF8">
    <property type="entry name" value="HYPOXANTHINE PHOSPHORIBOSYLTRANSFERASE"/>
    <property type="match status" value="1"/>
</dbReference>
<dbReference type="GO" id="GO:0046100">
    <property type="term" value="P:hypoxanthine metabolic process"/>
    <property type="evidence" value="ECO:0007669"/>
    <property type="project" value="TreeGrafter"/>
</dbReference>
<feature type="domain" description="Phosphoribosyltransferase" evidence="1">
    <location>
        <begin position="37"/>
        <end position="155"/>
    </location>
</feature>
<dbReference type="GO" id="GO:0004422">
    <property type="term" value="F:hypoxanthine phosphoribosyltransferase activity"/>
    <property type="evidence" value="ECO:0007669"/>
    <property type="project" value="TreeGrafter"/>
</dbReference>
<dbReference type="AlphaFoldDB" id="A0AAE0R7W5"/>